<dbReference type="Proteomes" id="UP000327157">
    <property type="component" value="Chromosome 10"/>
</dbReference>
<dbReference type="AlphaFoldDB" id="A0A5N5FFK5"/>
<evidence type="ECO:0000313" key="2">
    <source>
        <dbReference type="EMBL" id="KAB2601895.1"/>
    </source>
</evidence>
<accession>A0A5N5FFK5</accession>
<protein>
    <submittedName>
        <fullName evidence="2">Uncharacterized protein</fullName>
    </submittedName>
</protein>
<sequence length="54" mass="6189">MKVETLKKQPQILPPTAMHRFPLLSHGIHHGEIANPAKEKEGKEESVLCQEFER</sequence>
<feature type="region of interest" description="Disordered" evidence="1">
    <location>
        <begin position="33"/>
        <end position="54"/>
    </location>
</feature>
<evidence type="ECO:0000313" key="3">
    <source>
        <dbReference type="Proteomes" id="UP000327157"/>
    </source>
</evidence>
<proteinExistence type="predicted"/>
<organism evidence="2 3">
    <name type="scientific">Pyrus ussuriensis x Pyrus communis</name>
    <dbReference type="NCBI Taxonomy" id="2448454"/>
    <lineage>
        <taxon>Eukaryota</taxon>
        <taxon>Viridiplantae</taxon>
        <taxon>Streptophyta</taxon>
        <taxon>Embryophyta</taxon>
        <taxon>Tracheophyta</taxon>
        <taxon>Spermatophyta</taxon>
        <taxon>Magnoliopsida</taxon>
        <taxon>eudicotyledons</taxon>
        <taxon>Gunneridae</taxon>
        <taxon>Pentapetalae</taxon>
        <taxon>rosids</taxon>
        <taxon>fabids</taxon>
        <taxon>Rosales</taxon>
        <taxon>Rosaceae</taxon>
        <taxon>Amygdaloideae</taxon>
        <taxon>Maleae</taxon>
        <taxon>Pyrus</taxon>
    </lineage>
</organism>
<comment type="caution">
    <text evidence="2">The sequence shown here is derived from an EMBL/GenBank/DDBJ whole genome shotgun (WGS) entry which is preliminary data.</text>
</comment>
<gene>
    <name evidence="2" type="ORF">D8674_002900</name>
</gene>
<name>A0A5N5FFK5_9ROSA</name>
<reference evidence="2 3" key="1">
    <citation type="submission" date="2019-09" db="EMBL/GenBank/DDBJ databases">
        <authorList>
            <person name="Ou C."/>
        </authorList>
    </citation>
    <scope>NUCLEOTIDE SEQUENCE [LARGE SCALE GENOMIC DNA]</scope>
    <source>
        <strain evidence="2">S2</strain>
        <tissue evidence="2">Leaf</tissue>
    </source>
</reference>
<keyword evidence="3" id="KW-1185">Reference proteome</keyword>
<dbReference type="EMBL" id="SMOL01000695">
    <property type="protein sequence ID" value="KAB2601895.1"/>
    <property type="molecule type" value="Genomic_DNA"/>
</dbReference>
<reference evidence="2 3" key="3">
    <citation type="submission" date="2019-11" db="EMBL/GenBank/DDBJ databases">
        <title>A de novo genome assembly of a pear dwarfing rootstock.</title>
        <authorList>
            <person name="Wang F."/>
            <person name="Wang J."/>
            <person name="Li S."/>
            <person name="Zhang Y."/>
            <person name="Fang M."/>
            <person name="Ma L."/>
            <person name="Zhao Y."/>
            <person name="Jiang S."/>
        </authorList>
    </citation>
    <scope>NUCLEOTIDE SEQUENCE [LARGE SCALE GENOMIC DNA]</scope>
    <source>
        <strain evidence="2">S2</strain>
        <tissue evidence="2">Leaf</tissue>
    </source>
</reference>
<evidence type="ECO:0000256" key="1">
    <source>
        <dbReference type="SAM" id="MobiDB-lite"/>
    </source>
</evidence>
<reference evidence="3" key="2">
    <citation type="submission" date="2019-10" db="EMBL/GenBank/DDBJ databases">
        <title>A de novo genome assembly of a pear dwarfing rootstock.</title>
        <authorList>
            <person name="Wang F."/>
            <person name="Wang J."/>
            <person name="Li S."/>
            <person name="Zhang Y."/>
            <person name="Fang M."/>
            <person name="Ma L."/>
            <person name="Zhao Y."/>
            <person name="Jiang S."/>
        </authorList>
    </citation>
    <scope>NUCLEOTIDE SEQUENCE [LARGE SCALE GENOMIC DNA]</scope>
</reference>